<dbReference type="SUPFAM" id="SSF53335">
    <property type="entry name" value="S-adenosyl-L-methionine-dependent methyltransferases"/>
    <property type="match status" value="1"/>
</dbReference>
<dbReference type="AlphaFoldDB" id="A0A9P6IG21"/>
<dbReference type="Pfam" id="PF05050">
    <property type="entry name" value="Methyltransf_21"/>
    <property type="match status" value="1"/>
</dbReference>
<dbReference type="InterPro" id="IPR052514">
    <property type="entry name" value="SAM-dependent_MTase"/>
</dbReference>
<evidence type="ECO:0000313" key="2">
    <source>
        <dbReference type="EMBL" id="KAF9881769.1"/>
    </source>
</evidence>
<name>A0A9P6IG21_9PEZI</name>
<dbReference type="RefSeq" id="XP_038751230.1">
    <property type="nucleotide sequence ID" value="XM_038883635.1"/>
</dbReference>
<accession>A0A9P6IG21</accession>
<evidence type="ECO:0000313" key="3">
    <source>
        <dbReference type="Proteomes" id="UP000781932"/>
    </source>
</evidence>
<reference evidence="2" key="1">
    <citation type="submission" date="2020-03" db="EMBL/GenBank/DDBJ databases">
        <authorList>
            <person name="He L."/>
        </authorList>
    </citation>
    <scope>NUCLEOTIDE SEQUENCE</scope>
    <source>
        <strain evidence="2">CkLH20</strain>
    </source>
</reference>
<dbReference type="GeneID" id="62156709"/>
<dbReference type="PANTHER" id="PTHR34203">
    <property type="entry name" value="METHYLTRANSFERASE, FKBM FAMILY PROTEIN"/>
    <property type="match status" value="1"/>
</dbReference>
<dbReference type="Gene3D" id="3.40.50.150">
    <property type="entry name" value="Vaccinia Virus protein VP39"/>
    <property type="match status" value="1"/>
</dbReference>
<dbReference type="EMBL" id="JAATWM020000002">
    <property type="protein sequence ID" value="KAF9881769.1"/>
    <property type="molecule type" value="Genomic_DNA"/>
</dbReference>
<organism evidence="2 3">
    <name type="scientific">Colletotrichum karsti</name>
    <dbReference type="NCBI Taxonomy" id="1095194"/>
    <lineage>
        <taxon>Eukaryota</taxon>
        <taxon>Fungi</taxon>
        <taxon>Dikarya</taxon>
        <taxon>Ascomycota</taxon>
        <taxon>Pezizomycotina</taxon>
        <taxon>Sordariomycetes</taxon>
        <taxon>Hypocreomycetidae</taxon>
        <taxon>Glomerellales</taxon>
        <taxon>Glomerellaceae</taxon>
        <taxon>Colletotrichum</taxon>
        <taxon>Colletotrichum boninense species complex</taxon>
    </lineage>
</organism>
<dbReference type="InterPro" id="IPR006342">
    <property type="entry name" value="FkbM_mtfrase"/>
</dbReference>
<proteinExistence type="predicted"/>
<sequence length="254" mass="28501">MAVELVSLAEGFSCYTSSEIEAQFIYNEIWNDHCYDGPKVSETPFIIDAGANIGLFSIYMKQKYPNARIIAFEPAPDTFKTMQRNFELHKITGVETHQYGLGPRASTEKLTYYPTFPGNSTLRPETKLSTIEAVTERFGRDFAEARFGDAQVLDVEIQPLSKVLKDMSGVEKIDLLKIDVEGVELGVLQGLSDVQWNKLQNVALETTASSGDLEPIEELLKSKGLAVEREEAVFDDRGAHEFFVVRAYRESKEV</sequence>
<dbReference type="InterPro" id="IPR029063">
    <property type="entry name" value="SAM-dependent_MTases_sf"/>
</dbReference>
<feature type="domain" description="Methyltransferase FkbM" evidence="1">
    <location>
        <begin position="48"/>
        <end position="199"/>
    </location>
</feature>
<protein>
    <submittedName>
        <fullName evidence="2">Amino acid adenylation domain-containing protein</fullName>
    </submittedName>
</protein>
<keyword evidence="3" id="KW-1185">Reference proteome</keyword>
<dbReference type="PANTHER" id="PTHR34203:SF15">
    <property type="entry name" value="SLL1173 PROTEIN"/>
    <property type="match status" value="1"/>
</dbReference>
<dbReference type="OrthoDB" id="5835829at2759"/>
<reference evidence="2" key="2">
    <citation type="submission" date="2020-11" db="EMBL/GenBank/DDBJ databases">
        <title>Whole genome sequencing of Colletotrichum sp.</title>
        <authorList>
            <person name="Li H."/>
        </authorList>
    </citation>
    <scope>NUCLEOTIDE SEQUENCE</scope>
    <source>
        <strain evidence="2">CkLH20</strain>
    </source>
</reference>
<comment type="caution">
    <text evidence="2">The sequence shown here is derived from an EMBL/GenBank/DDBJ whole genome shotgun (WGS) entry which is preliminary data.</text>
</comment>
<dbReference type="Proteomes" id="UP000781932">
    <property type="component" value="Unassembled WGS sequence"/>
</dbReference>
<evidence type="ECO:0000259" key="1">
    <source>
        <dbReference type="Pfam" id="PF05050"/>
    </source>
</evidence>
<gene>
    <name evidence="2" type="ORF">CkaCkLH20_00915</name>
</gene>
<dbReference type="NCBIfam" id="TIGR01444">
    <property type="entry name" value="fkbM_fam"/>
    <property type="match status" value="1"/>
</dbReference>